<dbReference type="InterPro" id="IPR001387">
    <property type="entry name" value="Cro/C1-type_HTH"/>
</dbReference>
<accession>A0A1W1BBA7</accession>
<dbReference type="InterPro" id="IPR013430">
    <property type="entry name" value="Toxin_antidote_HigA"/>
</dbReference>
<feature type="domain" description="HTH cro/C1-type" evidence="2">
    <location>
        <begin position="22"/>
        <end position="68"/>
    </location>
</feature>
<evidence type="ECO:0000256" key="1">
    <source>
        <dbReference type="ARBA" id="ARBA00023125"/>
    </source>
</evidence>
<dbReference type="AlphaFoldDB" id="A0A1W1BBA7"/>
<dbReference type="GO" id="GO:0003677">
    <property type="term" value="F:DNA binding"/>
    <property type="evidence" value="ECO:0007669"/>
    <property type="project" value="UniProtKB-KW"/>
</dbReference>
<dbReference type="NCBIfam" id="TIGR02607">
    <property type="entry name" value="antidote_HigA"/>
    <property type="match status" value="1"/>
</dbReference>
<keyword evidence="1" id="KW-0238">DNA-binding</keyword>
<reference evidence="3" key="1">
    <citation type="submission" date="2016-10" db="EMBL/GenBank/DDBJ databases">
        <authorList>
            <person name="de Groot N.N."/>
        </authorList>
    </citation>
    <scope>NUCLEOTIDE SEQUENCE</scope>
</reference>
<sequence>MNKIEPIHAGEILLEEFMIPFGISQNALAKSLKVAPRRINEIVNKKRAITADTALRLSKFFGNSAEFWMNLQNRYELEVTRDRLATKIDSEVEIFPMLLGGYGDNNHHQIRY</sequence>
<evidence type="ECO:0000313" key="3">
    <source>
        <dbReference type="EMBL" id="SFV50708.1"/>
    </source>
</evidence>
<dbReference type="SUPFAM" id="SSF47413">
    <property type="entry name" value="lambda repressor-like DNA-binding domains"/>
    <property type="match status" value="1"/>
</dbReference>
<dbReference type="Pfam" id="PF01381">
    <property type="entry name" value="HTH_3"/>
    <property type="match status" value="1"/>
</dbReference>
<dbReference type="InterPro" id="IPR010982">
    <property type="entry name" value="Lambda_DNA-bd_dom_sf"/>
</dbReference>
<proteinExistence type="predicted"/>
<dbReference type="CDD" id="cd00093">
    <property type="entry name" value="HTH_XRE"/>
    <property type="match status" value="1"/>
</dbReference>
<dbReference type="PROSITE" id="PS50943">
    <property type="entry name" value="HTH_CROC1"/>
    <property type="match status" value="1"/>
</dbReference>
<dbReference type="EMBL" id="FPHE01000010">
    <property type="protein sequence ID" value="SFV50708.1"/>
    <property type="molecule type" value="Genomic_DNA"/>
</dbReference>
<dbReference type="SMART" id="SM00530">
    <property type="entry name" value="HTH_XRE"/>
    <property type="match status" value="1"/>
</dbReference>
<gene>
    <name evidence="3" type="ORF">MNB_SV-12-416</name>
</gene>
<dbReference type="PANTHER" id="PTHR36924:SF1">
    <property type="entry name" value="ANTITOXIN HIGA-1"/>
    <property type="match status" value="1"/>
</dbReference>
<protein>
    <submittedName>
        <fullName evidence="3">HigA protein (Antitoxin to HigB)</fullName>
    </submittedName>
</protein>
<organism evidence="3">
    <name type="scientific">hydrothermal vent metagenome</name>
    <dbReference type="NCBI Taxonomy" id="652676"/>
    <lineage>
        <taxon>unclassified sequences</taxon>
        <taxon>metagenomes</taxon>
        <taxon>ecological metagenomes</taxon>
    </lineage>
</organism>
<name>A0A1W1BBA7_9ZZZZ</name>
<dbReference type="Gene3D" id="1.10.260.40">
    <property type="entry name" value="lambda repressor-like DNA-binding domains"/>
    <property type="match status" value="1"/>
</dbReference>
<dbReference type="PANTHER" id="PTHR36924">
    <property type="entry name" value="ANTITOXIN HIGA-1"/>
    <property type="match status" value="1"/>
</dbReference>
<evidence type="ECO:0000259" key="2">
    <source>
        <dbReference type="PROSITE" id="PS50943"/>
    </source>
</evidence>